<dbReference type="STRING" id="1237149.C900_05617"/>
<dbReference type="Proteomes" id="UP000011135">
    <property type="component" value="Unassembled WGS sequence"/>
</dbReference>
<dbReference type="InterPro" id="IPR052025">
    <property type="entry name" value="Xyloglucanase_GH74"/>
</dbReference>
<evidence type="ECO:0000256" key="5">
    <source>
        <dbReference type="ARBA" id="ARBA00023326"/>
    </source>
</evidence>
<dbReference type="Gene3D" id="2.130.10.10">
    <property type="entry name" value="YVTN repeat-like/Quinoprotein amine dehydrogenase"/>
    <property type="match status" value="3"/>
</dbReference>
<dbReference type="PANTHER" id="PTHR43739:SF2">
    <property type="entry name" value="OLIGOXYLOGLUCAN-REDUCING END-SPECIFIC XYLOGLUCANASE-RELATED"/>
    <property type="match status" value="1"/>
</dbReference>
<protein>
    <recommendedName>
        <fullName evidence="8">Secretion system C-terminal sorting domain-containing protein</fullName>
    </recommendedName>
</protein>
<evidence type="ECO:0000256" key="3">
    <source>
        <dbReference type="ARBA" id="ARBA00023277"/>
    </source>
</evidence>
<dbReference type="PANTHER" id="PTHR43739">
    <property type="entry name" value="XYLOGLUCANASE (EUROFUNG)"/>
    <property type="match status" value="1"/>
</dbReference>
<keyword evidence="1 7" id="KW-0732">Signal</keyword>
<keyword evidence="4" id="KW-0326">Glycosidase</keyword>
<keyword evidence="3" id="KW-0119">Carbohydrate metabolism</keyword>
<evidence type="ECO:0000313" key="9">
    <source>
        <dbReference type="EMBL" id="ELR68924.1"/>
    </source>
</evidence>
<gene>
    <name evidence="9" type="ORF">C900_05617</name>
</gene>
<dbReference type="SUPFAM" id="SSF110296">
    <property type="entry name" value="Oligoxyloglucan reducing end-specific cellobiohydrolase"/>
    <property type="match status" value="2"/>
</dbReference>
<dbReference type="EMBL" id="AMZN01000087">
    <property type="protein sequence ID" value="ELR68924.1"/>
    <property type="molecule type" value="Genomic_DNA"/>
</dbReference>
<keyword evidence="5" id="KW-0624">Polysaccharide degradation</keyword>
<dbReference type="eggNOG" id="COG4447">
    <property type="taxonomic scope" value="Bacteria"/>
</dbReference>
<feature type="chain" id="PRO_5003994080" description="Secretion system C-terminal sorting domain-containing protein" evidence="7">
    <location>
        <begin position="22"/>
        <end position="840"/>
    </location>
</feature>
<evidence type="ECO:0000256" key="4">
    <source>
        <dbReference type="ARBA" id="ARBA00023295"/>
    </source>
</evidence>
<keyword evidence="10" id="KW-1185">Reference proteome</keyword>
<dbReference type="OrthoDB" id="9757809at2"/>
<dbReference type="NCBIfam" id="TIGR04183">
    <property type="entry name" value="Por_Secre_tail"/>
    <property type="match status" value="1"/>
</dbReference>
<organism evidence="9 10">
    <name type="scientific">Fulvivirga imtechensis AK7</name>
    <dbReference type="NCBI Taxonomy" id="1237149"/>
    <lineage>
        <taxon>Bacteria</taxon>
        <taxon>Pseudomonadati</taxon>
        <taxon>Bacteroidota</taxon>
        <taxon>Cytophagia</taxon>
        <taxon>Cytophagales</taxon>
        <taxon>Fulvivirgaceae</taxon>
        <taxon>Fulvivirga</taxon>
    </lineage>
</organism>
<sequence>MKKLFYYSLIMACLYTGNVYAQQQDPDETPKFVKLMKSKANIKEVKNAFDEYAKKEKAEGKLNKKNGQPYGWKQFKRWEYWWEPRTYPSGDFPIQGIEWTESKEFNEAYTSSLTSNWTELGPTTWTDVSGHWNPGIGRINVIVADPNDPNIIYLGAPAGGLWKTPDAGSTWIPLTDNIPSMGVSAIAIHPGTNHILIGTGDRDANDTYGVGVLKSTDGGATWNQTSLTWEVSAGHTSARMVVNPQNPNIVFAGTTDGLYRSFDFGDTWTKVLNGDIDDLELKPGNPNFVYALVGKAFYRSSDSGTTFQSTSQSSTSRSQIAVTAAAPNNVYFYSKRGLYVSTDNGASFKRKGSAPTEGRQDWYDLAIAVSPVDANIIHVGEIETYMTTNGGRRWQQISNWYYPNASASQYVHSDCHELVYIGNTLFSGSDGLITKSNDGVNFTDLTSGLGIRQFYNIGISQTNPGKFGGGSQDNGTYVYTPNRGWHGWLGADGFEFILAPDNLIAYGTSQYGTFYKTTSGGTNRVSISQPGSGAWNTPFVMHPTNPNILYVGNSTGVRKTTDGMNSWTTIGNFNPSAITDLAIAESAPQYLYASVRERIWVTTNEGGSWMEITGGLPGKYITNIAVDPVNPEIVAVTCSGYTEGEKVYLSTNAGNSWQNISYNLPNLPANASIFQKNAGLYVGMDVGIYYLAEGTTVWEGFMTSLPNVPVTELEIQYASEKIRAGTYGRGVWESGLAESSSNSSTNNTISAITTEVNIEAFPNPTADILNLNITGADRDNIAIRVIDEKSGKIVLLNEINTQEGYNTHRLDVGNLPNGTYLIKMKGRTMDKAMRFAVKKQ</sequence>
<dbReference type="GO" id="GO:0010411">
    <property type="term" value="P:xyloglucan metabolic process"/>
    <property type="evidence" value="ECO:0007669"/>
    <property type="project" value="TreeGrafter"/>
</dbReference>
<dbReference type="InterPro" id="IPR026444">
    <property type="entry name" value="Secre_tail"/>
</dbReference>
<comment type="similarity">
    <text evidence="6">Belongs to the glycosyl hydrolase 74 family.</text>
</comment>
<evidence type="ECO:0000256" key="1">
    <source>
        <dbReference type="ARBA" id="ARBA00022729"/>
    </source>
</evidence>
<reference evidence="9 10" key="1">
    <citation type="submission" date="2012-12" db="EMBL/GenBank/DDBJ databases">
        <title>Genome assembly of Fulvivirga imtechensis AK7.</title>
        <authorList>
            <person name="Nupur N."/>
            <person name="Khatri I."/>
            <person name="Kumar R."/>
            <person name="Subramanian S."/>
            <person name="Pinnaka A."/>
        </authorList>
    </citation>
    <scope>NUCLEOTIDE SEQUENCE [LARGE SCALE GENOMIC DNA]</scope>
    <source>
        <strain evidence="9 10">AK7</strain>
    </source>
</reference>
<keyword evidence="2" id="KW-0378">Hydrolase</keyword>
<evidence type="ECO:0000259" key="8">
    <source>
        <dbReference type="Pfam" id="PF18962"/>
    </source>
</evidence>
<feature type="domain" description="Secretion system C-terminal sorting" evidence="8">
    <location>
        <begin position="761"/>
        <end position="829"/>
    </location>
</feature>
<comment type="caution">
    <text evidence="9">The sequence shown here is derived from an EMBL/GenBank/DDBJ whole genome shotgun (WGS) entry which is preliminary data.</text>
</comment>
<dbReference type="Pfam" id="PF18962">
    <property type="entry name" value="Por_Secre_tail"/>
    <property type="match status" value="1"/>
</dbReference>
<name>L8JN22_9BACT</name>
<dbReference type="AlphaFoldDB" id="L8JN22"/>
<dbReference type="CDD" id="cd15482">
    <property type="entry name" value="Sialidase_non-viral"/>
    <property type="match status" value="1"/>
</dbReference>
<evidence type="ECO:0000256" key="2">
    <source>
        <dbReference type="ARBA" id="ARBA00022801"/>
    </source>
</evidence>
<proteinExistence type="inferred from homology"/>
<evidence type="ECO:0000313" key="10">
    <source>
        <dbReference type="Proteomes" id="UP000011135"/>
    </source>
</evidence>
<evidence type="ECO:0000256" key="7">
    <source>
        <dbReference type="SAM" id="SignalP"/>
    </source>
</evidence>
<evidence type="ECO:0000256" key="6">
    <source>
        <dbReference type="ARBA" id="ARBA00037986"/>
    </source>
</evidence>
<feature type="signal peptide" evidence="7">
    <location>
        <begin position="1"/>
        <end position="21"/>
    </location>
</feature>
<dbReference type="GO" id="GO:0016798">
    <property type="term" value="F:hydrolase activity, acting on glycosyl bonds"/>
    <property type="evidence" value="ECO:0007669"/>
    <property type="project" value="UniProtKB-KW"/>
</dbReference>
<accession>L8JN22</accession>
<dbReference type="GO" id="GO:0000272">
    <property type="term" value="P:polysaccharide catabolic process"/>
    <property type="evidence" value="ECO:0007669"/>
    <property type="project" value="UniProtKB-KW"/>
</dbReference>
<dbReference type="InterPro" id="IPR015943">
    <property type="entry name" value="WD40/YVTN_repeat-like_dom_sf"/>
</dbReference>
<dbReference type="RefSeq" id="WP_009582725.1">
    <property type="nucleotide sequence ID" value="NZ_AMZN01000087.1"/>
</dbReference>